<keyword evidence="2 8" id="KW-0813">Transport</keyword>
<organism evidence="9 10">
    <name type="scientific">Staphylococcus canis</name>
    <dbReference type="NCBI Taxonomy" id="2724942"/>
    <lineage>
        <taxon>Bacteria</taxon>
        <taxon>Bacillati</taxon>
        <taxon>Bacillota</taxon>
        <taxon>Bacilli</taxon>
        <taxon>Bacillales</taxon>
        <taxon>Staphylococcaceae</taxon>
        <taxon>Staphylococcus</taxon>
    </lineage>
</organism>
<dbReference type="NCBIfam" id="TIGR01145">
    <property type="entry name" value="ATP_synt_delta"/>
    <property type="match status" value="1"/>
</dbReference>
<evidence type="ECO:0000256" key="1">
    <source>
        <dbReference type="ARBA" id="ARBA00004370"/>
    </source>
</evidence>
<evidence type="ECO:0000256" key="4">
    <source>
        <dbReference type="ARBA" id="ARBA00023065"/>
    </source>
</evidence>
<dbReference type="SUPFAM" id="SSF47928">
    <property type="entry name" value="N-terminal domain of the delta subunit of the F1F0-ATP synthase"/>
    <property type="match status" value="1"/>
</dbReference>
<evidence type="ECO:0000256" key="8">
    <source>
        <dbReference type="HAMAP-Rule" id="MF_01416"/>
    </source>
</evidence>
<comment type="similarity">
    <text evidence="8">Belongs to the ATPase delta chain family.</text>
</comment>
<dbReference type="InterPro" id="IPR026015">
    <property type="entry name" value="ATP_synth_OSCP/delta_N_sf"/>
</dbReference>
<comment type="function">
    <text evidence="8">F(1)F(0) ATP synthase produces ATP from ADP in the presence of a proton or sodium gradient. F-type ATPases consist of two structural domains, F(1) containing the extramembraneous catalytic core and F(0) containing the membrane proton channel, linked together by a central stalk and a peripheral stalk. During catalysis, ATP synthesis in the catalytic domain of F(1) is coupled via a rotary mechanism of the central stalk subunits to proton translocation.</text>
</comment>
<proteinExistence type="inferred from homology"/>
<dbReference type="PRINTS" id="PR00125">
    <property type="entry name" value="ATPASEDELTA"/>
</dbReference>
<comment type="caution">
    <text evidence="9">The sequence shown here is derived from an EMBL/GenBank/DDBJ whole genome shotgun (WGS) entry which is preliminary data.</text>
</comment>
<evidence type="ECO:0000256" key="5">
    <source>
        <dbReference type="ARBA" id="ARBA00023136"/>
    </source>
</evidence>
<keyword evidence="7 8" id="KW-0066">ATP synthesis</keyword>
<dbReference type="PANTHER" id="PTHR11910">
    <property type="entry name" value="ATP SYNTHASE DELTA CHAIN"/>
    <property type="match status" value="1"/>
</dbReference>
<evidence type="ECO:0000256" key="7">
    <source>
        <dbReference type="ARBA" id="ARBA00023310"/>
    </source>
</evidence>
<dbReference type="HAMAP" id="MF_01416">
    <property type="entry name" value="ATP_synth_delta_bact"/>
    <property type="match status" value="1"/>
</dbReference>
<reference evidence="9 10" key="1">
    <citation type="submission" date="2020-04" db="EMBL/GenBank/DDBJ databases">
        <title>Staphylococcus species from domestic dog.</title>
        <authorList>
            <person name="Paterson G.K."/>
        </authorList>
    </citation>
    <scope>NUCLEOTIDE SEQUENCE [LARGE SCALE GENOMIC DNA]</scope>
    <source>
        <strain evidence="9 10">H16/1A</strain>
    </source>
</reference>
<dbReference type="InterPro" id="IPR000711">
    <property type="entry name" value="ATPase_OSCP/dsu"/>
</dbReference>
<evidence type="ECO:0000313" key="10">
    <source>
        <dbReference type="Proteomes" id="UP000751852"/>
    </source>
</evidence>
<dbReference type="Pfam" id="PF00213">
    <property type="entry name" value="OSCP"/>
    <property type="match status" value="1"/>
</dbReference>
<gene>
    <name evidence="8" type="primary">atpH</name>
    <name evidence="9" type="ORF">HHH54_07860</name>
</gene>
<dbReference type="NCBIfam" id="NF004399">
    <property type="entry name" value="PRK05758.1-1"/>
    <property type="match status" value="1"/>
</dbReference>
<dbReference type="EMBL" id="JABANU010000018">
    <property type="protein sequence ID" value="MBI5975518.1"/>
    <property type="molecule type" value="Genomic_DNA"/>
</dbReference>
<keyword evidence="10" id="KW-1185">Reference proteome</keyword>
<dbReference type="PROSITE" id="PS00389">
    <property type="entry name" value="ATPASE_DELTA"/>
    <property type="match status" value="1"/>
</dbReference>
<dbReference type="Proteomes" id="UP000751852">
    <property type="component" value="Unassembled WGS sequence"/>
</dbReference>
<dbReference type="InterPro" id="IPR020781">
    <property type="entry name" value="ATPase_OSCP/d_CS"/>
</dbReference>
<keyword evidence="8" id="KW-1003">Cell membrane</keyword>
<keyword evidence="5 8" id="KW-0472">Membrane</keyword>
<keyword evidence="4 8" id="KW-0406">Ion transport</keyword>
<protein>
    <recommendedName>
        <fullName evidence="8">ATP synthase subunit delta</fullName>
    </recommendedName>
    <alternativeName>
        <fullName evidence="8">ATP synthase F(1) sector subunit delta</fullName>
    </alternativeName>
    <alternativeName>
        <fullName evidence="8">F-type ATPase subunit delta</fullName>
        <shortName evidence="8">F-ATPase subunit delta</shortName>
    </alternativeName>
</protein>
<evidence type="ECO:0000313" key="9">
    <source>
        <dbReference type="EMBL" id="MBI5975518.1"/>
    </source>
</evidence>
<dbReference type="Gene3D" id="1.10.520.20">
    <property type="entry name" value="N-terminal domain of the delta subunit of the F1F0-ATP synthase"/>
    <property type="match status" value="1"/>
</dbReference>
<comment type="function">
    <text evidence="8">This protein is part of the stalk that links CF(0) to CF(1). It either transmits conformational changes from CF(0) to CF(1) or is implicated in proton conduction.</text>
</comment>
<evidence type="ECO:0000256" key="3">
    <source>
        <dbReference type="ARBA" id="ARBA00022781"/>
    </source>
</evidence>
<sequence>MANVARKYAQALFEVSIKHNVVEEVYQDFTEIYTALEDKMNYFKQIDHEPKVTINDRRKLVDRVFKGINPFLFNTLKVVAGHRNFRLIDEIYESFKDHYYQHHGLAEAHLESAQPLSDDEIIQVKEALINRIGLNDLILHADVNESLIGGIRVKIGTKVYDGSIQNDLNQLVRNFNRAH</sequence>
<evidence type="ECO:0000256" key="6">
    <source>
        <dbReference type="ARBA" id="ARBA00023196"/>
    </source>
</evidence>
<evidence type="ECO:0000256" key="2">
    <source>
        <dbReference type="ARBA" id="ARBA00022448"/>
    </source>
</evidence>
<accession>A0ABS0T9T3</accession>
<keyword evidence="3 8" id="KW-0375">Hydrogen ion transport</keyword>
<dbReference type="RefSeq" id="WP_198618295.1">
    <property type="nucleotide sequence ID" value="NZ_JABANU010000018.1"/>
</dbReference>
<name>A0ABS0T9T3_9STAP</name>
<keyword evidence="6 8" id="KW-0139">CF(1)</keyword>
<comment type="subcellular location">
    <subcellularLocation>
        <location evidence="8">Cell membrane</location>
        <topology evidence="8">Peripheral membrane protein</topology>
    </subcellularLocation>
    <subcellularLocation>
        <location evidence="1">Membrane</location>
    </subcellularLocation>
</comment>